<evidence type="ECO:0000313" key="3">
    <source>
        <dbReference type="Proteomes" id="UP000800040"/>
    </source>
</evidence>
<feature type="region of interest" description="Disordered" evidence="1">
    <location>
        <begin position="1"/>
        <end position="30"/>
    </location>
</feature>
<dbReference type="OrthoDB" id="3797698at2759"/>
<accession>A0A6A5K3I7</accession>
<gene>
    <name evidence="2" type="ORF">BDW02DRAFT_511394</name>
</gene>
<dbReference type="EMBL" id="ML975493">
    <property type="protein sequence ID" value="KAF1828822.1"/>
    <property type="molecule type" value="Genomic_DNA"/>
</dbReference>
<evidence type="ECO:0000256" key="1">
    <source>
        <dbReference type="SAM" id="MobiDB-lite"/>
    </source>
</evidence>
<protein>
    <submittedName>
        <fullName evidence="2">Uncharacterized protein</fullName>
    </submittedName>
</protein>
<organism evidence="2 3">
    <name type="scientific">Decorospora gaudefroyi</name>
    <dbReference type="NCBI Taxonomy" id="184978"/>
    <lineage>
        <taxon>Eukaryota</taxon>
        <taxon>Fungi</taxon>
        <taxon>Dikarya</taxon>
        <taxon>Ascomycota</taxon>
        <taxon>Pezizomycotina</taxon>
        <taxon>Dothideomycetes</taxon>
        <taxon>Pleosporomycetidae</taxon>
        <taxon>Pleosporales</taxon>
        <taxon>Pleosporineae</taxon>
        <taxon>Pleosporaceae</taxon>
        <taxon>Decorospora</taxon>
    </lineage>
</organism>
<name>A0A6A5K3I7_9PLEO</name>
<reference evidence="2" key="1">
    <citation type="submission" date="2020-01" db="EMBL/GenBank/DDBJ databases">
        <authorList>
            <consortium name="DOE Joint Genome Institute"/>
            <person name="Haridas S."/>
            <person name="Albert R."/>
            <person name="Binder M."/>
            <person name="Bloem J."/>
            <person name="Labutti K."/>
            <person name="Salamov A."/>
            <person name="Andreopoulos B."/>
            <person name="Baker S.E."/>
            <person name="Barry K."/>
            <person name="Bills G."/>
            <person name="Bluhm B.H."/>
            <person name="Cannon C."/>
            <person name="Castanera R."/>
            <person name="Culley D.E."/>
            <person name="Daum C."/>
            <person name="Ezra D."/>
            <person name="Gonzalez J.B."/>
            <person name="Henrissat B."/>
            <person name="Kuo A."/>
            <person name="Liang C."/>
            <person name="Lipzen A."/>
            <person name="Lutzoni F."/>
            <person name="Magnuson J."/>
            <person name="Mondo S."/>
            <person name="Nolan M."/>
            <person name="Ohm R."/>
            <person name="Pangilinan J."/>
            <person name="Park H.-J."/>
            <person name="Ramirez L."/>
            <person name="Alfaro M."/>
            <person name="Sun H."/>
            <person name="Tritt A."/>
            <person name="Yoshinaga Y."/>
            <person name="Zwiers L.-H."/>
            <person name="Turgeon B.G."/>
            <person name="Goodwin S.B."/>
            <person name="Spatafora J.W."/>
            <person name="Crous P.W."/>
            <person name="Grigoriev I.V."/>
        </authorList>
    </citation>
    <scope>NUCLEOTIDE SEQUENCE</scope>
    <source>
        <strain evidence="2">P77</strain>
    </source>
</reference>
<keyword evidence="3" id="KW-1185">Reference proteome</keyword>
<dbReference type="AlphaFoldDB" id="A0A6A5K3I7"/>
<proteinExistence type="predicted"/>
<evidence type="ECO:0000313" key="2">
    <source>
        <dbReference type="EMBL" id="KAF1828822.1"/>
    </source>
</evidence>
<sequence length="67" mass="7547">MNADAVLTRFNNHPQQQDEDSEIGEHGDGDNWLQLRKFFNAAAANKAKAEAKRLSQSLHSPAPQFRQ</sequence>
<dbReference type="Proteomes" id="UP000800040">
    <property type="component" value="Unassembled WGS sequence"/>
</dbReference>